<comment type="similarity">
    <text evidence="1">Belongs to the RutC family.</text>
</comment>
<dbReference type="PANTHER" id="PTHR11803">
    <property type="entry name" value="2-IMINOBUTANOATE/2-IMINOPROPANOATE DEAMINASE RIDA"/>
    <property type="match status" value="1"/>
</dbReference>
<evidence type="ECO:0000313" key="3">
    <source>
        <dbReference type="Proteomes" id="UP000285190"/>
    </source>
</evidence>
<reference evidence="2 3" key="1">
    <citation type="submission" date="2018-09" db="EMBL/GenBank/DDBJ databases">
        <authorList>
            <person name="Zhu H."/>
        </authorList>
    </citation>
    <scope>NUCLEOTIDE SEQUENCE [LARGE SCALE GENOMIC DNA]</scope>
    <source>
        <strain evidence="2 3">K2R10-39</strain>
    </source>
</reference>
<proteinExistence type="inferred from homology"/>
<dbReference type="AlphaFoldDB" id="A0A418WV01"/>
<dbReference type="InterPro" id="IPR006175">
    <property type="entry name" value="YjgF/YER057c/UK114"/>
</dbReference>
<dbReference type="EMBL" id="QYUN01000003">
    <property type="protein sequence ID" value="RJF96522.1"/>
    <property type="molecule type" value="Genomic_DNA"/>
</dbReference>
<protein>
    <submittedName>
        <fullName evidence="2">RidA family protein</fullName>
    </submittedName>
</protein>
<evidence type="ECO:0000313" key="2">
    <source>
        <dbReference type="EMBL" id="RJF96522.1"/>
    </source>
</evidence>
<keyword evidence="3" id="KW-1185">Reference proteome</keyword>
<dbReference type="GO" id="GO:0005829">
    <property type="term" value="C:cytosol"/>
    <property type="evidence" value="ECO:0007669"/>
    <property type="project" value="TreeGrafter"/>
</dbReference>
<dbReference type="SUPFAM" id="SSF55298">
    <property type="entry name" value="YjgF-like"/>
    <property type="match status" value="1"/>
</dbReference>
<dbReference type="PANTHER" id="PTHR11803:SF58">
    <property type="entry name" value="PROTEIN HMF1-RELATED"/>
    <property type="match status" value="1"/>
</dbReference>
<dbReference type="GO" id="GO:0019239">
    <property type="term" value="F:deaminase activity"/>
    <property type="evidence" value="ECO:0007669"/>
    <property type="project" value="TreeGrafter"/>
</dbReference>
<dbReference type="CDD" id="cd00448">
    <property type="entry name" value="YjgF_YER057c_UK114_family"/>
    <property type="match status" value="1"/>
</dbReference>
<comment type="caution">
    <text evidence="2">The sequence shown here is derived from an EMBL/GenBank/DDBJ whole genome shotgun (WGS) entry which is preliminary data.</text>
</comment>
<evidence type="ECO:0000256" key="1">
    <source>
        <dbReference type="ARBA" id="ARBA00010552"/>
    </source>
</evidence>
<dbReference type="Proteomes" id="UP000285190">
    <property type="component" value="Unassembled WGS sequence"/>
</dbReference>
<dbReference type="OrthoDB" id="9809792at2"/>
<dbReference type="RefSeq" id="WP_119742488.1">
    <property type="nucleotide sequence ID" value="NZ_QYUN01000003.1"/>
</dbReference>
<gene>
    <name evidence="2" type="ORF">D3870_18915</name>
</gene>
<name>A0A418WV01_9BURK</name>
<dbReference type="Pfam" id="PF01042">
    <property type="entry name" value="Ribonuc_L-PSP"/>
    <property type="match status" value="1"/>
</dbReference>
<organism evidence="2 3">
    <name type="scientific">Noviherbaspirillum cavernae</name>
    <dbReference type="NCBI Taxonomy" id="2320862"/>
    <lineage>
        <taxon>Bacteria</taxon>
        <taxon>Pseudomonadati</taxon>
        <taxon>Pseudomonadota</taxon>
        <taxon>Betaproteobacteria</taxon>
        <taxon>Burkholderiales</taxon>
        <taxon>Oxalobacteraceae</taxon>
        <taxon>Noviherbaspirillum</taxon>
    </lineage>
</organism>
<accession>A0A418WV01</accession>
<sequence length="132" mass="14128">MTKKLVNPDRLYDGTPFGMSQAVLDTESSLVFVSGQVDWNHQYQVSRNSVTGQFEAALENLRTVLVAAGASVDGLLHLRLYIRGELEDHMESLVPILAGFLGSSRPAVTAIGVASLASKATLVEVEAVARAD</sequence>
<dbReference type="Gene3D" id="3.30.1330.40">
    <property type="entry name" value="RutC-like"/>
    <property type="match status" value="1"/>
</dbReference>
<dbReference type="InterPro" id="IPR035959">
    <property type="entry name" value="RutC-like_sf"/>
</dbReference>